<dbReference type="AlphaFoldDB" id="A0AAW1MYW9"/>
<protein>
    <recommendedName>
        <fullName evidence="3">Retrotransposon Copia-like N-terminal domain-containing protein</fullName>
    </recommendedName>
</protein>
<dbReference type="Proteomes" id="UP001458880">
    <property type="component" value="Unassembled WGS sequence"/>
</dbReference>
<gene>
    <name evidence="1" type="ORF">QE152_g4943</name>
</gene>
<dbReference type="Pfam" id="PF14223">
    <property type="entry name" value="Retrotran_gag_2"/>
    <property type="match status" value="1"/>
</dbReference>
<proteinExistence type="predicted"/>
<comment type="caution">
    <text evidence="1">The sequence shown here is derived from an EMBL/GenBank/DDBJ whole genome shotgun (WGS) entry which is preliminary data.</text>
</comment>
<name>A0AAW1MYW9_POPJA</name>
<evidence type="ECO:0000313" key="1">
    <source>
        <dbReference type="EMBL" id="KAK9751532.1"/>
    </source>
</evidence>
<reference evidence="1 2" key="1">
    <citation type="journal article" date="2024" name="BMC Genomics">
        <title>De novo assembly and annotation of Popillia japonica's genome with initial clues to its potential as an invasive pest.</title>
        <authorList>
            <person name="Cucini C."/>
            <person name="Boschi S."/>
            <person name="Funari R."/>
            <person name="Cardaioli E."/>
            <person name="Iannotti N."/>
            <person name="Marturano G."/>
            <person name="Paoli F."/>
            <person name="Bruttini M."/>
            <person name="Carapelli A."/>
            <person name="Frati F."/>
            <person name="Nardi F."/>
        </authorList>
    </citation>
    <scope>NUCLEOTIDE SEQUENCE [LARGE SCALE GENOMIC DNA]</scope>
    <source>
        <strain evidence="1">DMR45628</strain>
    </source>
</reference>
<evidence type="ECO:0000313" key="2">
    <source>
        <dbReference type="Proteomes" id="UP001458880"/>
    </source>
</evidence>
<accession>A0AAW1MYW9</accession>
<keyword evidence="2" id="KW-1185">Reference proteome</keyword>
<evidence type="ECO:0008006" key="3">
    <source>
        <dbReference type="Google" id="ProtNLM"/>
    </source>
</evidence>
<sequence>MAEQTVPVVKFNGDNWTTWKFQTQIVLKARGIDEIVFGKIPKPTTNENAITEWERKDATAQEQLVCRIDDKYLTHIVACNTSEEMCNKLTTIYEIKSQISVHLLQQRFFNIEYRDDGGIAEIIS</sequence>
<dbReference type="EMBL" id="JASPKY010000027">
    <property type="protein sequence ID" value="KAK9751532.1"/>
    <property type="molecule type" value="Genomic_DNA"/>
</dbReference>
<organism evidence="1 2">
    <name type="scientific">Popillia japonica</name>
    <name type="common">Japanese beetle</name>
    <dbReference type="NCBI Taxonomy" id="7064"/>
    <lineage>
        <taxon>Eukaryota</taxon>
        <taxon>Metazoa</taxon>
        <taxon>Ecdysozoa</taxon>
        <taxon>Arthropoda</taxon>
        <taxon>Hexapoda</taxon>
        <taxon>Insecta</taxon>
        <taxon>Pterygota</taxon>
        <taxon>Neoptera</taxon>
        <taxon>Endopterygota</taxon>
        <taxon>Coleoptera</taxon>
        <taxon>Polyphaga</taxon>
        <taxon>Scarabaeiformia</taxon>
        <taxon>Scarabaeidae</taxon>
        <taxon>Rutelinae</taxon>
        <taxon>Popillia</taxon>
    </lineage>
</organism>